<name>A0A9D2AUZ1_9FIRM</name>
<sequence length="650" mass="74749">MTEQNRQEARLRALRDREYLRMISEQYPTVQAAATEIINIEAILRLPKGTEHFMSDLHGEYEAFCHIVNNCSGVIREKVERLYGQAMTKRERDEFATLIYYPQAIIAERKADKSDDTDWYLVQLHRLVEVCRSVASKYTRSKVRKALPAHFDYIIDELINMDRDDFDKEAYYGEIFTSIIELGRAEAFICAITDLIKRLAVDSLHIVGDVFDRGENPDKIMDLLIAHHNADIQWGNHDIQWMGAHLGNEASILSVVDLSLKYNNADLLEEGYGISLRKLSTFASEHIDDDARFYPAGTDAASASEETRRLAKMRKAAFLMQLKAEGHIIGRRPEYGMEERNILCNIDFAKGEFFGAKLSDTSFPIVDPAHPLRFSAAEREVIEGLKRSFRSSEKLSRHIAFMMQHGSAYKICNGNLIFHGCVPLEPDGSYMNFCGHEGRELMDYCEALVRRAYAAFRKGEEDTEALDFFWYLWCGRCSPLYGREKITTFERLYIDDPAYHKEQDNSYYVYCRNKEFCEKVLRDFGISGKYSHIVNGHVPVRTKLGENPVKAEGKLIVIDGGFCKAYHEKTGIAGYTLIYNSHGLRLCAHEPFDSIEKAIEQRSDIHSEVTVFETRENRLLVRDTDTGKELLDQLEGLQFLMENFRSKNVY</sequence>
<protein>
    <recommendedName>
        <fullName evidence="4">Fructose-1,6-bisphosphatase class 3</fullName>
        <shortName evidence="4">FBPase class 3</shortName>
        <ecNumber evidence="4">3.1.3.11</ecNumber>
    </recommendedName>
    <alternativeName>
        <fullName evidence="4">D-fructose-1,6-bisphosphate 1-phosphohydrolase class 3</fullName>
    </alternativeName>
</protein>
<comment type="pathway">
    <text evidence="4">Carbohydrate biosynthesis; gluconeogenesis.</text>
</comment>
<evidence type="ECO:0000256" key="2">
    <source>
        <dbReference type="ARBA" id="ARBA00023211"/>
    </source>
</evidence>
<dbReference type="InterPro" id="IPR029052">
    <property type="entry name" value="Metallo-depent_PP-like"/>
</dbReference>
<reference evidence="5" key="2">
    <citation type="submission" date="2021-04" db="EMBL/GenBank/DDBJ databases">
        <authorList>
            <person name="Gilroy R."/>
        </authorList>
    </citation>
    <scope>NUCLEOTIDE SEQUENCE</scope>
    <source>
        <strain evidence="5">2189</strain>
    </source>
</reference>
<organism evidence="5 6">
    <name type="scientific">Candidatus Borkfalkia faecavium</name>
    <dbReference type="NCBI Taxonomy" id="2838508"/>
    <lineage>
        <taxon>Bacteria</taxon>
        <taxon>Bacillati</taxon>
        <taxon>Bacillota</taxon>
        <taxon>Clostridia</taxon>
        <taxon>Christensenellales</taxon>
        <taxon>Christensenellaceae</taxon>
        <taxon>Candidatus Borkfalkia</taxon>
    </lineage>
</organism>
<accession>A0A9D2AUZ1</accession>
<comment type="cofactor">
    <cofactor evidence="4">
        <name>Mn(2+)</name>
        <dbReference type="ChEBI" id="CHEBI:29035"/>
    </cofactor>
</comment>
<evidence type="ECO:0000313" key="6">
    <source>
        <dbReference type="Proteomes" id="UP000886847"/>
    </source>
</evidence>
<comment type="caution">
    <text evidence="5">The sequence shown here is derived from an EMBL/GenBank/DDBJ whole genome shotgun (WGS) entry which is preliminary data.</text>
</comment>
<comment type="similarity">
    <text evidence="4">Belongs to the FBPase class 3 family.</text>
</comment>
<dbReference type="EMBL" id="DXEW01000009">
    <property type="protein sequence ID" value="HIX50081.1"/>
    <property type="molecule type" value="Genomic_DNA"/>
</dbReference>
<proteinExistence type="inferred from homology"/>
<dbReference type="AlphaFoldDB" id="A0A9D2AUZ1"/>
<evidence type="ECO:0000256" key="3">
    <source>
        <dbReference type="ARBA" id="ARBA00023277"/>
    </source>
</evidence>
<evidence type="ECO:0000256" key="4">
    <source>
        <dbReference type="HAMAP-Rule" id="MF_01854"/>
    </source>
</evidence>
<evidence type="ECO:0000256" key="1">
    <source>
        <dbReference type="ARBA" id="ARBA00022801"/>
    </source>
</evidence>
<keyword evidence="3 4" id="KW-0119">Carbohydrate metabolism</keyword>
<dbReference type="Gene3D" id="3.60.21.10">
    <property type="match status" value="1"/>
</dbReference>
<dbReference type="GO" id="GO:0042132">
    <property type="term" value="F:fructose 1,6-bisphosphate 1-phosphatase activity"/>
    <property type="evidence" value="ECO:0007669"/>
    <property type="project" value="UniProtKB-UniRule"/>
</dbReference>
<evidence type="ECO:0000313" key="5">
    <source>
        <dbReference type="EMBL" id="HIX50081.1"/>
    </source>
</evidence>
<dbReference type="Pfam" id="PF06874">
    <property type="entry name" value="FBPase_2"/>
    <property type="match status" value="1"/>
</dbReference>
<dbReference type="GO" id="GO:0006094">
    <property type="term" value="P:gluconeogenesis"/>
    <property type="evidence" value="ECO:0007669"/>
    <property type="project" value="UniProtKB-UniRule"/>
</dbReference>
<keyword evidence="1 4" id="KW-0378">Hydrolase</keyword>
<reference evidence="5" key="1">
    <citation type="journal article" date="2021" name="PeerJ">
        <title>Extensive microbial diversity within the chicken gut microbiome revealed by metagenomics and culture.</title>
        <authorList>
            <person name="Gilroy R."/>
            <person name="Ravi A."/>
            <person name="Getino M."/>
            <person name="Pursley I."/>
            <person name="Horton D.L."/>
            <person name="Alikhan N.F."/>
            <person name="Baker D."/>
            <person name="Gharbi K."/>
            <person name="Hall N."/>
            <person name="Watson M."/>
            <person name="Adriaenssens E.M."/>
            <person name="Foster-Nyarko E."/>
            <person name="Jarju S."/>
            <person name="Secka A."/>
            <person name="Antonio M."/>
            <person name="Oren A."/>
            <person name="Chaudhuri R.R."/>
            <person name="La Ragione R."/>
            <person name="Hildebrand F."/>
            <person name="Pallen M.J."/>
        </authorList>
    </citation>
    <scope>NUCLEOTIDE SEQUENCE</scope>
    <source>
        <strain evidence="5">2189</strain>
    </source>
</reference>
<comment type="catalytic activity">
    <reaction evidence="4">
        <text>beta-D-fructose 1,6-bisphosphate + H2O = beta-D-fructose 6-phosphate + phosphate</text>
        <dbReference type="Rhea" id="RHEA:11064"/>
        <dbReference type="ChEBI" id="CHEBI:15377"/>
        <dbReference type="ChEBI" id="CHEBI:32966"/>
        <dbReference type="ChEBI" id="CHEBI:43474"/>
        <dbReference type="ChEBI" id="CHEBI:57634"/>
        <dbReference type="EC" id="3.1.3.11"/>
    </reaction>
</comment>
<dbReference type="HAMAP" id="MF_01854">
    <property type="entry name" value="FBPase_class3"/>
    <property type="match status" value="1"/>
</dbReference>
<gene>
    <name evidence="4" type="primary">fbp</name>
    <name evidence="5" type="ORF">H9851_02245</name>
</gene>
<dbReference type="InterPro" id="IPR009164">
    <property type="entry name" value="FBPtase_class3"/>
</dbReference>
<dbReference type="Proteomes" id="UP000886847">
    <property type="component" value="Unassembled WGS sequence"/>
</dbReference>
<dbReference type="EC" id="3.1.3.11" evidence="4"/>
<dbReference type="SUPFAM" id="SSF56300">
    <property type="entry name" value="Metallo-dependent phosphatases"/>
    <property type="match status" value="1"/>
</dbReference>
<keyword evidence="2 4" id="KW-0464">Manganese</keyword>